<keyword evidence="2" id="KW-1133">Transmembrane helix</keyword>
<sequence>MRIKKSNSNKKWILGLIIGVILGLVGGVVAGYYISSHIATQKQQVSSPASTQQQSQAESTTSSGVLPQTSKSQQNQQQAQEGTNLQKPKTYKAYGRYLGEADRHSIEVNLLNTSFDYKTFEFEPANIQKYNLQPGQIVELEFEEPHDGRNPKITNLNVPDEITLKGKFIGLADNNFAEFLFDQKHVVLQITAVSDKISYLDENTDVEVTFKTNPQDPNSNPVVTDIKILK</sequence>
<name>A0ABY7BGQ5_9FIRM</name>
<reference evidence="3" key="1">
    <citation type="submission" date="2022-12" db="EMBL/GenBank/DDBJ databases">
        <authorList>
            <person name="Bing R.G."/>
            <person name="Willard D.J."/>
            <person name="Manesh M.J.H."/>
            <person name="Laemthong T."/>
            <person name="Crosby J.R."/>
            <person name="Kelly R.M."/>
        </authorList>
    </citation>
    <scope>NUCLEOTIDE SEQUENCE</scope>
    <source>
        <strain evidence="3">DSM 8991</strain>
    </source>
</reference>
<organism evidence="3 4">
    <name type="scientific">Caldicellulosiruptor naganoensis</name>
    <dbReference type="NCBI Taxonomy" id="29324"/>
    <lineage>
        <taxon>Bacteria</taxon>
        <taxon>Bacillati</taxon>
        <taxon>Bacillota</taxon>
        <taxon>Bacillota incertae sedis</taxon>
        <taxon>Caldicellulosiruptorales</taxon>
        <taxon>Caldicellulosiruptoraceae</taxon>
        <taxon>Caldicellulosiruptor</taxon>
    </lineage>
</organism>
<evidence type="ECO:0000313" key="3">
    <source>
        <dbReference type="EMBL" id="WAM31769.1"/>
    </source>
</evidence>
<feature type="region of interest" description="Disordered" evidence="1">
    <location>
        <begin position="43"/>
        <end position="86"/>
    </location>
</feature>
<feature type="transmembrane region" description="Helical" evidence="2">
    <location>
        <begin position="12"/>
        <end position="34"/>
    </location>
</feature>
<evidence type="ECO:0000256" key="2">
    <source>
        <dbReference type="SAM" id="Phobius"/>
    </source>
</evidence>
<evidence type="ECO:0008006" key="5">
    <source>
        <dbReference type="Google" id="ProtNLM"/>
    </source>
</evidence>
<keyword evidence="2" id="KW-0472">Membrane</keyword>
<keyword evidence="2" id="KW-0812">Transmembrane</keyword>
<evidence type="ECO:0000256" key="1">
    <source>
        <dbReference type="SAM" id="MobiDB-lite"/>
    </source>
</evidence>
<evidence type="ECO:0000313" key="4">
    <source>
        <dbReference type="Proteomes" id="UP001164745"/>
    </source>
</evidence>
<gene>
    <name evidence="3" type="ORF">OTJ99_000221</name>
</gene>
<dbReference type="EMBL" id="CP113864">
    <property type="protein sequence ID" value="WAM31769.1"/>
    <property type="molecule type" value="Genomic_DNA"/>
</dbReference>
<protein>
    <recommendedName>
        <fullName evidence="5">Lipoprotein</fullName>
    </recommendedName>
</protein>
<keyword evidence="4" id="KW-1185">Reference proteome</keyword>
<dbReference type="Proteomes" id="UP001164745">
    <property type="component" value="Chromosome"/>
</dbReference>
<proteinExistence type="predicted"/>
<dbReference type="RefSeq" id="WP_045164481.1">
    <property type="nucleotide sequence ID" value="NZ_CP113864.1"/>
</dbReference>
<accession>A0ABY7BGQ5</accession>